<feature type="transmembrane region" description="Helical" evidence="1">
    <location>
        <begin position="167"/>
        <end position="187"/>
    </location>
</feature>
<dbReference type="STRING" id="199310.c1274"/>
<protein>
    <recommendedName>
        <fullName evidence="4">Membrane protein, yeeR</fullName>
    </recommendedName>
</protein>
<dbReference type="Proteomes" id="UP000001410">
    <property type="component" value="Chromosome"/>
</dbReference>
<dbReference type="eggNOG" id="COG2020">
    <property type="taxonomic scope" value="Bacteria"/>
</dbReference>
<evidence type="ECO:0008006" key="4">
    <source>
        <dbReference type="Google" id="ProtNLM"/>
    </source>
</evidence>
<keyword evidence="1" id="KW-0472">Membrane</keyword>
<accession>A0A0H2V650</accession>
<dbReference type="HOGENOM" id="CLU_025548_1_0_6"/>
<reference evidence="2 3" key="1">
    <citation type="journal article" date="2002" name="Proc. Natl. Acad. Sci. U.S.A.">
        <title>Extensive mosaic structure revealed by the complete genome sequence of uropathogenic Escherichia coli.</title>
        <authorList>
            <person name="Welch R.A."/>
            <person name="Burland V."/>
            <person name="Plunkett G.III."/>
            <person name="Redford P."/>
            <person name="Roesch P."/>
            <person name="Rasko D."/>
            <person name="Buckles E.L."/>
            <person name="Liou S.R."/>
            <person name="Boutin A."/>
            <person name="Hackett J."/>
            <person name="Stroud D."/>
            <person name="Mayhew G.F."/>
            <person name="Rose D.J."/>
            <person name="Zhou S."/>
            <person name="Schwartz D.C."/>
            <person name="Perna N.T."/>
            <person name="Mobley H.L."/>
            <person name="Donnenberg M.S."/>
            <person name="Blattner F.R."/>
        </authorList>
    </citation>
    <scope>NUCLEOTIDE SEQUENCE [LARGE SCALE GENOMIC DNA]</scope>
    <source>
        <strain evidence="3">CFT073 / ATCC 700928 / UPEC</strain>
    </source>
</reference>
<gene>
    <name evidence="2" type="ordered locus">c1274</name>
</gene>
<evidence type="ECO:0000313" key="3">
    <source>
        <dbReference type="Proteomes" id="UP000001410"/>
    </source>
</evidence>
<feature type="transmembrane region" description="Helical" evidence="1">
    <location>
        <begin position="136"/>
        <end position="161"/>
    </location>
</feature>
<sequence length="840" mass="91745">MTMLQIVGALILLIAGFAILRLLFRALTSTASALAGFILLCLFGPALLAGYITERITRLFHIRWLAGVFLTIAGMIISFMWGLDGKHIALEAHTFDSVKFILTTALAAGLLALPVQIRTIQQNGLTPEDISKEINGYYCCFYTAFFLMACSAYAPLIALQFDISPSLMWWGGLLYWLAALVTLLWAASQIQALKRLTSAISQTLEEQPVLNSKSWLSSLQNDYSLPETLTERIWLTLISQRISRGELREFELADGNWLLDNAWYERNMAGFNEKLRESLSFTPDELKTLFRNRLNLSPEANDDFLDRCLDGGDWYPFSEGRRFVSFHHVDELRICASCGLTEVHHAPENHKPDPEWYCSSLCRETETLCQDIYERSHTGFISDATANGLILMKLPETWSTNEKMFASGGQGHGFAAERGNHIVDRVRLKNARILGDNNARNGADRLVSGTEIQTKYCSTAVRSVGAAFDGQNGQYRYMGNHGPMQLEVPRDQYAGAVETMKNKIREGKVPGVTDPAEASRLIRRGHLTYTQARNITRFGTIESVTYDIAEGSVVSLAAGGISFALTTSVFWLSTGDRDAALQTAAVQAGKTFTRTLAVYVTTQQLHRLSVVQGMLKHIDFSTASPTVRQALQKGTGAGNISALNKVMKGTLVTSLALVAVTTGPDMIKMLRGRISGAQFIRNLAVASSGVAGGAVGSVAGGILFSPLGPFGALTGRVVGGVLGGMIASAVSGKIAGALVEEDRVKILAMIQEQVTWLAGSFLLTGHEIENLNANLARVIDQNALEIIFAAGIQQRAATNMLIKPLVVSIIRQRPVMEYDASHLGNMVNRLEETLPPELPA</sequence>
<organism evidence="2 3">
    <name type="scientific">Escherichia coli O6:H1 (strain CFT073 / ATCC 700928 / UPEC)</name>
    <dbReference type="NCBI Taxonomy" id="199310"/>
    <lineage>
        <taxon>Bacteria</taxon>
        <taxon>Pseudomonadati</taxon>
        <taxon>Pseudomonadota</taxon>
        <taxon>Gammaproteobacteria</taxon>
        <taxon>Enterobacterales</taxon>
        <taxon>Enterobacteriaceae</taxon>
        <taxon>Escherichia</taxon>
    </lineage>
</organism>
<feature type="transmembrane region" description="Helical" evidence="1">
    <location>
        <begin position="98"/>
        <end position="115"/>
    </location>
</feature>
<name>A0A0H2V650_ECOL6</name>
<evidence type="ECO:0000256" key="1">
    <source>
        <dbReference type="SAM" id="Phobius"/>
    </source>
</evidence>
<feature type="transmembrane region" description="Helical" evidence="1">
    <location>
        <begin position="679"/>
        <end position="705"/>
    </location>
</feature>
<feature type="transmembrane region" description="Helical" evidence="1">
    <location>
        <begin position="30"/>
        <end position="52"/>
    </location>
</feature>
<feature type="transmembrane region" description="Helical" evidence="1">
    <location>
        <begin position="7"/>
        <end position="24"/>
    </location>
</feature>
<keyword evidence="1" id="KW-0812">Transmembrane</keyword>
<feature type="transmembrane region" description="Helical" evidence="1">
    <location>
        <begin position="64"/>
        <end position="83"/>
    </location>
</feature>
<keyword evidence="1" id="KW-1133">Transmembrane helix</keyword>
<dbReference type="EMBL" id="AE014075">
    <property type="protein sequence ID" value="AAN79748.1"/>
    <property type="molecule type" value="Genomic_DNA"/>
</dbReference>
<dbReference type="AlphaFoldDB" id="A0A0H2V650"/>
<dbReference type="KEGG" id="ecc:c1274"/>
<keyword evidence="3" id="KW-1185">Reference proteome</keyword>
<feature type="transmembrane region" description="Helical" evidence="1">
    <location>
        <begin position="717"/>
        <end position="739"/>
    </location>
</feature>
<evidence type="ECO:0000313" key="2">
    <source>
        <dbReference type="EMBL" id="AAN79748.1"/>
    </source>
</evidence>
<proteinExistence type="predicted"/>